<dbReference type="Gene3D" id="3.80.10.10">
    <property type="entry name" value="Ribonuclease Inhibitor"/>
    <property type="match status" value="2"/>
</dbReference>
<evidence type="ECO:0000313" key="12">
    <source>
        <dbReference type="Proteomes" id="UP001163823"/>
    </source>
</evidence>
<comment type="caution">
    <text evidence="11">The sequence shown here is derived from an EMBL/GenBank/DDBJ whole genome shotgun (WGS) entry which is preliminary data.</text>
</comment>
<dbReference type="PANTHER" id="PTHR48063:SF98">
    <property type="entry name" value="LRR RECEPTOR-LIKE SERINE_THREONINE-PROTEIN KINASE FLS2"/>
    <property type="match status" value="1"/>
</dbReference>
<evidence type="ECO:0000256" key="6">
    <source>
        <dbReference type="ARBA" id="ARBA00022989"/>
    </source>
</evidence>
<keyword evidence="6" id="KW-1133">Transmembrane helix</keyword>
<keyword evidence="5" id="KW-0677">Repeat</keyword>
<proteinExistence type="predicted"/>
<keyword evidence="11" id="KW-0418">Kinase</keyword>
<evidence type="ECO:0000256" key="3">
    <source>
        <dbReference type="ARBA" id="ARBA00022692"/>
    </source>
</evidence>
<evidence type="ECO:0000256" key="5">
    <source>
        <dbReference type="ARBA" id="ARBA00022737"/>
    </source>
</evidence>
<name>A0AAD7PC69_QUISA</name>
<evidence type="ECO:0000256" key="9">
    <source>
        <dbReference type="ARBA" id="ARBA00023180"/>
    </source>
</evidence>
<evidence type="ECO:0000313" key="11">
    <source>
        <dbReference type="EMBL" id="KAJ7949767.1"/>
    </source>
</evidence>
<dbReference type="InterPro" id="IPR055414">
    <property type="entry name" value="LRR_R13L4/SHOC2-like"/>
</dbReference>
<dbReference type="EMBL" id="JARAOO010000012">
    <property type="protein sequence ID" value="KAJ7949767.1"/>
    <property type="molecule type" value="Genomic_DNA"/>
</dbReference>
<feature type="domain" description="Disease resistance R13L4/SHOC-2-like LRR" evidence="10">
    <location>
        <begin position="5"/>
        <end position="207"/>
    </location>
</feature>
<reference evidence="11" key="1">
    <citation type="journal article" date="2023" name="Science">
        <title>Elucidation of the pathway for biosynthesis of saponin adjuvants from the soapbark tree.</title>
        <authorList>
            <person name="Reed J."/>
            <person name="Orme A."/>
            <person name="El-Demerdash A."/>
            <person name="Owen C."/>
            <person name="Martin L.B.B."/>
            <person name="Misra R.C."/>
            <person name="Kikuchi S."/>
            <person name="Rejzek M."/>
            <person name="Martin A.C."/>
            <person name="Harkess A."/>
            <person name="Leebens-Mack J."/>
            <person name="Louveau T."/>
            <person name="Stephenson M.J."/>
            <person name="Osbourn A."/>
        </authorList>
    </citation>
    <scope>NUCLEOTIDE SEQUENCE</scope>
    <source>
        <strain evidence="11">S10</strain>
    </source>
</reference>
<keyword evidence="4" id="KW-0732">Signal</keyword>
<accession>A0AAD7PC69</accession>
<organism evidence="11 12">
    <name type="scientific">Quillaja saponaria</name>
    <name type="common">Soap bark tree</name>
    <dbReference type="NCBI Taxonomy" id="32244"/>
    <lineage>
        <taxon>Eukaryota</taxon>
        <taxon>Viridiplantae</taxon>
        <taxon>Streptophyta</taxon>
        <taxon>Embryophyta</taxon>
        <taxon>Tracheophyta</taxon>
        <taxon>Spermatophyta</taxon>
        <taxon>Magnoliopsida</taxon>
        <taxon>eudicotyledons</taxon>
        <taxon>Gunneridae</taxon>
        <taxon>Pentapetalae</taxon>
        <taxon>rosids</taxon>
        <taxon>fabids</taxon>
        <taxon>Fabales</taxon>
        <taxon>Quillajaceae</taxon>
        <taxon>Quillaja</taxon>
    </lineage>
</organism>
<dbReference type="FunFam" id="3.80.10.10:FF:000041">
    <property type="entry name" value="LRR receptor-like serine/threonine-protein kinase ERECTA"/>
    <property type="match status" value="1"/>
</dbReference>
<keyword evidence="2" id="KW-0433">Leucine-rich repeat</keyword>
<evidence type="ECO:0000256" key="8">
    <source>
        <dbReference type="ARBA" id="ARBA00023170"/>
    </source>
</evidence>
<dbReference type="Proteomes" id="UP001163823">
    <property type="component" value="Chromosome 12"/>
</dbReference>
<comment type="subcellular location">
    <subcellularLocation>
        <location evidence="1">Membrane</location>
        <topology evidence="1">Single-pass type I membrane protein</topology>
    </subcellularLocation>
</comment>
<dbReference type="SUPFAM" id="SSF52058">
    <property type="entry name" value="L domain-like"/>
    <property type="match status" value="1"/>
</dbReference>
<evidence type="ECO:0000256" key="4">
    <source>
        <dbReference type="ARBA" id="ARBA00022729"/>
    </source>
</evidence>
<keyword evidence="12" id="KW-1185">Reference proteome</keyword>
<gene>
    <name evidence="11" type="ORF">O6P43_030066</name>
</gene>
<evidence type="ECO:0000259" key="10">
    <source>
        <dbReference type="Pfam" id="PF23598"/>
    </source>
</evidence>
<keyword evidence="3" id="KW-0812">Transmembrane</keyword>
<evidence type="ECO:0000256" key="7">
    <source>
        <dbReference type="ARBA" id="ARBA00023136"/>
    </source>
</evidence>
<dbReference type="AlphaFoldDB" id="A0AAD7PC69"/>
<evidence type="ECO:0000256" key="1">
    <source>
        <dbReference type="ARBA" id="ARBA00004479"/>
    </source>
</evidence>
<dbReference type="InterPro" id="IPR046956">
    <property type="entry name" value="RLP23-like"/>
</dbReference>
<dbReference type="PANTHER" id="PTHR48063">
    <property type="entry name" value="LRR RECEPTOR-LIKE KINASE"/>
    <property type="match status" value="1"/>
</dbReference>
<dbReference type="GO" id="GO:0016020">
    <property type="term" value="C:membrane"/>
    <property type="evidence" value="ECO:0007669"/>
    <property type="project" value="UniProtKB-SubCell"/>
</dbReference>
<dbReference type="GO" id="GO:0016301">
    <property type="term" value="F:kinase activity"/>
    <property type="evidence" value="ECO:0007669"/>
    <property type="project" value="UniProtKB-KW"/>
</dbReference>
<keyword evidence="8 11" id="KW-0675">Receptor</keyword>
<keyword evidence="7" id="KW-0472">Membrane</keyword>
<evidence type="ECO:0000256" key="2">
    <source>
        <dbReference type="ARBA" id="ARBA00022614"/>
    </source>
</evidence>
<sequence length="223" mass="24569">MHASTIANFTSLRVLDLFANQLSGELMHVLSKICTSLESLDLGLNSLQGEIPHAILNFQNLKKLVLYSNKFTSQIPEFLGRLKPLEFLELGNNSLTGPIPTSRGNLSSLRVLDLGANKLNGTIPKSLGLLTELEQICVEKNSLEGPIEESFFSKLSKLEEIEMSSTNLLLDVSPSTWVPPFQLTYIGMNSCKMGPKFPLWLQTQKSLQGLWMSNSGISDMAPS</sequence>
<dbReference type="KEGG" id="qsa:O6P43_030066"/>
<keyword evidence="9" id="KW-0325">Glycoprotein</keyword>
<dbReference type="Pfam" id="PF23598">
    <property type="entry name" value="LRR_14"/>
    <property type="match status" value="1"/>
</dbReference>
<protein>
    <submittedName>
        <fullName evidence="11">Leucine-rich repeat receptor-like protein kinase family protein</fullName>
    </submittedName>
</protein>
<keyword evidence="11" id="KW-0808">Transferase</keyword>
<dbReference type="InterPro" id="IPR032675">
    <property type="entry name" value="LRR_dom_sf"/>
</dbReference>